<dbReference type="AlphaFoldDB" id="A0AA89B4H8"/>
<comment type="caution">
    <text evidence="3">The sequence shown here is derived from an EMBL/GenBank/DDBJ whole genome shotgun (WGS) entry which is preliminary data.</text>
</comment>
<feature type="compositionally biased region" description="Basic and acidic residues" evidence="1">
    <location>
        <begin position="108"/>
        <end position="119"/>
    </location>
</feature>
<name>A0AA89B4H8_9ASTE</name>
<proteinExistence type="predicted"/>
<keyword evidence="4" id="KW-1185">Reference proteome</keyword>
<gene>
    <name evidence="3" type="ORF">RJ639_041036</name>
</gene>
<feature type="region of interest" description="Disordered" evidence="1">
    <location>
        <begin position="88"/>
        <end position="127"/>
    </location>
</feature>
<organism evidence="3 4">
    <name type="scientific">Escallonia herrerae</name>
    <dbReference type="NCBI Taxonomy" id="1293975"/>
    <lineage>
        <taxon>Eukaryota</taxon>
        <taxon>Viridiplantae</taxon>
        <taxon>Streptophyta</taxon>
        <taxon>Embryophyta</taxon>
        <taxon>Tracheophyta</taxon>
        <taxon>Spermatophyta</taxon>
        <taxon>Magnoliopsida</taxon>
        <taxon>eudicotyledons</taxon>
        <taxon>Gunneridae</taxon>
        <taxon>Pentapetalae</taxon>
        <taxon>asterids</taxon>
        <taxon>campanulids</taxon>
        <taxon>Escalloniales</taxon>
        <taxon>Escalloniaceae</taxon>
        <taxon>Escallonia</taxon>
    </lineage>
</organism>
<accession>A0AA89B4H8</accession>
<reference evidence="3" key="1">
    <citation type="submission" date="2022-12" db="EMBL/GenBank/DDBJ databases">
        <title>Draft genome assemblies for two species of Escallonia (Escalloniales).</title>
        <authorList>
            <person name="Chanderbali A."/>
            <person name="Dervinis C."/>
            <person name="Anghel I."/>
            <person name="Soltis D."/>
            <person name="Soltis P."/>
            <person name="Zapata F."/>
        </authorList>
    </citation>
    <scope>NUCLEOTIDE SEQUENCE</scope>
    <source>
        <strain evidence="3">UCBG64.0493</strain>
        <tissue evidence="3">Leaf</tissue>
    </source>
</reference>
<dbReference type="InterPro" id="IPR039611">
    <property type="entry name" value="VQ_4/11/13/19/31/33"/>
</dbReference>
<dbReference type="Proteomes" id="UP001188597">
    <property type="component" value="Unassembled WGS sequence"/>
</dbReference>
<dbReference type="PANTHER" id="PTHR33402:SF16">
    <property type="entry name" value="VQ MOTIF-CONTAINING PROTEIN 13-RELATED"/>
    <property type="match status" value="1"/>
</dbReference>
<protein>
    <submittedName>
        <fullName evidence="3">Uncharacterized protein</fullName>
    </submittedName>
</protein>
<feature type="compositionally biased region" description="Basic and acidic residues" evidence="1">
    <location>
        <begin position="88"/>
        <end position="98"/>
    </location>
</feature>
<dbReference type="EMBL" id="JAVXUP010000543">
    <property type="protein sequence ID" value="KAK3025558.1"/>
    <property type="molecule type" value="Genomic_DNA"/>
</dbReference>
<keyword evidence="2" id="KW-0732">Signal</keyword>
<sequence>MIPEILSPSILDFLSLVLSLVTPLIEDPFNKSSASMVNSSEEDKAIAEKKFYLQPLPMSTPRGGSKQQLLLLFSVTSLQVLRQHDQLPFERRSRRNPDEGDLAGIHGEIAETDGRRRSAPETTRFCSDGSAKSLGNLTRIHEVLL</sequence>
<feature type="signal peptide" evidence="2">
    <location>
        <begin position="1"/>
        <end position="19"/>
    </location>
</feature>
<evidence type="ECO:0000313" key="3">
    <source>
        <dbReference type="EMBL" id="KAK3025558.1"/>
    </source>
</evidence>
<feature type="chain" id="PRO_5041700009" evidence="2">
    <location>
        <begin position="20"/>
        <end position="145"/>
    </location>
</feature>
<evidence type="ECO:0000256" key="1">
    <source>
        <dbReference type="SAM" id="MobiDB-lite"/>
    </source>
</evidence>
<evidence type="ECO:0000256" key="2">
    <source>
        <dbReference type="SAM" id="SignalP"/>
    </source>
</evidence>
<dbReference type="PANTHER" id="PTHR33402">
    <property type="entry name" value="VQ MOTIF-CONTAINING PROTEIN 11-LIKE"/>
    <property type="match status" value="1"/>
</dbReference>
<evidence type="ECO:0000313" key="4">
    <source>
        <dbReference type="Proteomes" id="UP001188597"/>
    </source>
</evidence>